<dbReference type="Pfam" id="PF08447">
    <property type="entry name" value="PAS_3"/>
    <property type="match status" value="1"/>
</dbReference>
<dbReference type="Gene3D" id="3.30.450.40">
    <property type="match status" value="1"/>
</dbReference>
<reference evidence="2" key="1">
    <citation type="submission" date="2020-05" db="EMBL/GenBank/DDBJ databases">
        <authorList>
            <person name="Chiriac C."/>
            <person name="Salcher M."/>
            <person name="Ghai R."/>
            <person name="Kavagutti S V."/>
        </authorList>
    </citation>
    <scope>NUCLEOTIDE SEQUENCE</scope>
</reference>
<proteinExistence type="predicted"/>
<dbReference type="Pfam" id="PF13185">
    <property type="entry name" value="GAF_2"/>
    <property type="match status" value="1"/>
</dbReference>
<dbReference type="PROSITE" id="PS50112">
    <property type="entry name" value="PAS"/>
    <property type="match status" value="1"/>
</dbReference>
<accession>A0A6J5ZSB3</accession>
<sequence length="402" mass="44297">MPVRTNAVTVSESELDRLAEDFFSQSADMAGLLDGERFLRGNARWQEVLGWSEEELKAKNMNEMIHEDDLEATGEAISKLHETGATSFAHTNRCLARDGSWHWLAWNSVLDPETNLAFVTVRDVTKEQTIRAEREELLATVSLLSEIQHRYIAEEGTSRSWWDFVLGELLSLTSAEFGFIGRVEHDEEGAPYLVTQAVTDIAWNEWSRKFYDEFAATGIEFRNLKSLFGATLSSGEAVIANEPAADARSGGLPEGHPPLNSYLGIPLKSVDGMVGMIGLANRSTGFDESTISRLQPIADALGQVLDTAATRRHNEAIRIERDLSTDALSISRSPKLAEALELTSATIAELHPGSASAFYISHRDPAQLARMDIRDDANRADFPTELHRASCLALEQGAAHLS</sequence>
<dbReference type="SUPFAM" id="SSF55781">
    <property type="entry name" value="GAF domain-like"/>
    <property type="match status" value="1"/>
</dbReference>
<dbReference type="InterPro" id="IPR013655">
    <property type="entry name" value="PAS_fold_3"/>
</dbReference>
<feature type="domain" description="PAS" evidence="1">
    <location>
        <begin position="34"/>
        <end position="84"/>
    </location>
</feature>
<dbReference type="Gene3D" id="3.30.450.20">
    <property type="entry name" value="PAS domain"/>
    <property type="match status" value="1"/>
</dbReference>
<dbReference type="InterPro" id="IPR003018">
    <property type="entry name" value="GAF"/>
</dbReference>
<evidence type="ECO:0000259" key="1">
    <source>
        <dbReference type="PROSITE" id="PS50112"/>
    </source>
</evidence>
<gene>
    <name evidence="2" type="ORF">UFOPK3522_00898</name>
</gene>
<dbReference type="NCBIfam" id="TIGR00229">
    <property type="entry name" value="sensory_box"/>
    <property type="match status" value="1"/>
</dbReference>
<dbReference type="SMART" id="SM00065">
    <property type="entry name" value="GAF"/>
    <property type="match status" value="1"/>
</dbReference>
<organism evidence="2">
    <name type="scientific">freshwater metagenome</name>
    <dbReference type="NCBI Taxonomy" id="449393"/>
    <lineage>
        <taxon>unclassified sequences</taxon>
        <taxon>metagenomes</taxon>
        <taxon>ecological metagenomes</taxon>
    </lineage>
</organism>
<dbReference type="InterPro" id="IPR035965">
    <property type="entry name" value="PAS-like_dom_sf"/>
</dbReference>
<evidence type="ECO:0000313" key="2">
    <source>
        <dbReference type="EMBL" id="CAB4343999.1"/>
    </source>
</evidence>
<dbReference type="InterPro" id="IPR029016">
    <property type="entry name" value="GAF-like_dom_sf"/>
</dbReference>
<dbReference type="CDD" id="cd00130">
    <property type="entry name" value="PAS"/>
    <property type="match status" value="1"/>
</dbReference>
<dbReference type="InterPro" id="IPR000014">
    <property type="entry name" value="PAS"/>
</dbReference>
<dbReference type="EMBL" id="CAESAO010000069">
    <property type="protein sequence ID" value="CAB4343999.1"/>
    <property type="molecule type" value="Genomic_DNA"/>
</dbReference>
<name>A0A6J5ZSB3_9ZZZZ</name>
<protein>
    <submittedName>
        <fullName evidence="2">Unannotated protein</fullName>
    </submittedName>
</protein>
<dbReference type="SUPFAM" id="SSF55785">
    <property type="entry name" value="PYP-like sensor domain (PAS domain)"/>
    <property type="match status" value="1"/>
</dbReference>
<dbReference type="AlphaFoldDB" id="A0A6J5ZSB3"/>